<dbReference type="RefSeq" id="WP_068605767.1">
    <property type="nucleotide sequence ID" value="NZ_CP011388.1"/>
</dbReference>
<protein>
    <recommendedName>
        <fullName evidence="3">Glycosyl transferase</fullName>
    </recommendedName>
</protein>
<dbReference type="PATRIC" id="fig|1178515.4.peg.1601"/>
<organism evidence="1 2">
    <name type="scientific">Paenibacillus swuensis</name>
    <dbReference type="NCBI Taxonomy" id="1178515"/>
    <lineage>
        <taxon>Bacteria</taxon>
        <taxon>Bacillati</taxon>
        <taxon>Bacillota</taxon>
        <taxon>Bacilli</taxon>
        <taxon>Bacillales</taxon>
        <taxon>Paenibacillaceae</taxon>
        <taxon>Paenibacillus</taxon>
    </lineage>
</organism>
<dbReference type="Pfam" id="PF20102">
    <property type="entry name" value="DUF6492"/>
    <property type="match status" value="1"/>
</dbReference>
<dbReference type="KEGG" id="pswu:SY83_08060"/>
<accession>A0A172TGY3</accession>
<name>A0A172TGY3_9BACL</name>
<sequence>MKIDVFIPAIEKDLGTLPYVIDSLRKYVRHPLGTIYIVSPESSKIRRMCARKSCNFVHEGTVLPISKKDIHYRSARWDRSGWLLQQLLKLSGDRVCTASHYLVIDADTILIRPHTFKSDGKTVFYYRKWSQPEYFRTHRKLMGTSAKAPHSFVAHYMLFERAKVAALKKRIEARHGMPWYRAILRSIDRTQQFGFSEFETYGNVFHAQDPGGIRFRKCLNLSLHRSVASLTASQKKAYAGKYRSLSFHKRKGYSIARKG</sequence>
<reference evidence="1 2" key="1">
    <citation type="submission" date="2015-01" db="EMBL/GenBank/DDBJ databases">
        <title>Paenibacillus swuensis/DY6/whole genome sequencing.</title>
        <authorList>
            <person name="Kim M.K."/>
            <person name="Srinivasan S."/>
            <person name="Lee J.-J."/>
        </authorList>
    </citation>
    <scope>NUCLEOTIDE SEQUENCE [LARGE SCALE GENOMIC DNA]</scope>
    <source>
        <strain evidence="1 2">DY6</strain>
    </source>
</reference>
<dbReference type="Proteomes" id="UP000076927">
    <property type="component" value="Chromosome"/>
</dbReference>
<dbReference type="AlphaFoldDB" id="A0A172TGY3"/>
<dbReference type="InterPro" id="IPR045499">
    <property type="entry name" value="DUF6492"/>
</dbReference>
<keyword evidence="2" id="KW-1185">Reference proteome</keyword>
<gene>
    <name evidence="1" type="ORF">SY83_08060</name>
</gene>
<evidence type="ECO:0000313" key="2">
    <source>
        <dbReference type="Proteomes" id="UP000076927"/>
    </source>
</evidence>
<evidence type="ECO:0008006" key="3">
    <source>
        <dbReference type="Google" id="ProtNLM"/>
    </source>
</evidence>
<proteinExistence type="predicted"/>
<dbReference type="OrthoDB" id="5323158at2"/>
<dbReference type="STRING" id="1178515.SY83_08060"/>
<evidence type="ECO:0000313" key="1">
    <source>
        <dbReference type="EMBL" id="ANE46232.1"/>
    </source>
</evidence>
<dbReference type="EMBL" id="CP011388">
    <property type="protein sequence ID" value="ANE46232.1"/>
    <property type="molecule type" value="Genomic_DNA"/>
</dbReference>